<dbReference type="EMBL" id="FXAK01000007">
    <property type="protein sequence ID" value="SMF83367.1"/>
    <property type="molecule type" value="Genomic_DNA"/>
</dbReference>
<dbReference type="AlphaFoldDB" id="A0A1X7HBG2"/>
<dbReference type="GO" id="GO:0003676">
    <property type="term" value="F:nucleic acid binding"/>
    <property type="evidence" value="ECO:0007669"/>
    <property type="project" value="InterPro"/>
</dbReference>
<proteinExistence type="predicted"/>
<dbReference type="PANTHER" id="PTHR36015:SF6">
    <property type="entry name" value="HOLLIDAY JUNCTION RESOLVASE MOC1, CHLOROPLASTIC-RELATED"/>
    <property type="match status" value="1"/>
</dbReference>
<dbReference type="PANTHER" id="PTHR36015">
    <property type="entry name" value="HOLLIDAY JUNCTION RESOLVASE MOC1, CHLOROPLASTIC-RELATED"/>
    <property type="match status" value="1"/>
</dbReference>
<protein>
    <submittedName>
        <fullName evidence="1">Crossover junction endodeoxyribonuclease RuvC</fullName>
    </submittedName>
</protein>
<dbReference type="SUPFAM" id="SSF53098">
    <property type="entry name" value="Ribonuclease H-like"/>
    <property type="match status" value="1"/>
</dbReference>
<organism evidence="1 2">
    <name type="scientific">Azospirillum oryzae</name>
    <dbReference type="NCBI Taxonomy" id="286727"/>
    <lineage>
        <taxon>Bacteria</taxon>
        <taxon>Pseudomonadati</taxon>
        <taxon>Pseudomonadota</taxon>
        <taxon>Alphaproteobacteria</taxon>
        <taxon>Rhodospirillales</taxon>
        <taxon>Azospirillaceae</taxon>
        <taxon>Azospirillum</taxon>
    </lineage>
</organism>
<dbReference type="InterPro" id="IPR036397">
    <property type="entry name" value="RNaseH_sf"/>
</dbReference>
<dbReference type="OrthoDB" id="573331at2"/>
<sequence length="162" mass="17574">MAVILGIDPGLSGALTYLDGPSIRVYDLPVLQLARGGKKKTEPDFIELARVIQGELRPDVAVVEQVGAMPGQGVSSMFAFGKTFGGILGALAAFNIRTEMVPPQTWKRWHRIQKDSGKDASRAIAKNLFPTQAGLFARVKDDGRAESALIAWWGLHQNFTTP</sequence>
<dbReference type="Gene3D" id="3.30.420.10">
    <property type="entry name" value="Ribonuclease H-like superfamily/Ribonuclease H"/>
    <property type="match status" value="1"/>
</dbReference>
<accession>A0A1X7HBG2</accession>
<dbReference type="CDD" id="cd22992">
    <property type="entry name" value="MOC1"/>
    <property type="match status" value="1"/>
</dbReference>
<dbReference type="STRING" id="286727.SAMN02982917_5518"/>
<dbReference type="RefSeq" id="WP_085090265.1">
    <property type="nucleotide sequence ID" value="NZ_FXAK01000007.1"/>
</dbReference>
<dbReference type="InterPro" id="IPR045290">
    <property type="entry name" value="MOC1-like"/>
</dbReference>
<dbReference type="InterPro" id="IPR012337">
    <property type="entry name" value="RNaseH-like_sf"/>
</dbReference>
<dbReference type="Proteomes" id="UP000192936">
    <property type="component" value="Unassembled WGS sequence"/>
</dbReference>
<evidence type="ECO:0000313" key="2">
    <source>
        <dbReference type="Proteomes" id="UP000192936"/>
    </source>
</evidence>
<evidence type="ECO:0000313" key="1">
    <source>
        <dbReference type="EMBL" id="SMF83367.1"/>
    </source>
</evidence>
<gene>
    <name evidence="1" type="ORF">SAMN02982917_5518</name>
</gene>
<name>A0A1X7HBG2_9PROT</name>
<reference evidence="1 2" key="1">
    <citation type="submission" date="2017-04" db="EMBL/GenBank/DDBJ databases">
        <authorList>
            <person name="Afonso C.L."/>
            <person name="Miller P.J."/>
            <person name="Scott M.A."/>
            <person name="Spackman E."/>
            <person name="Goraichik I."/>
            <person name="Dimitrov K.M."/>
            <person name="Suarez D.L."/>
            <person name="Swayne D.E."/>
        </authorList>
    </citation>
    <scope>NUCLEOTIDE SEQUENCE [LARGE SCALE GENOMIC DNA]</scope>
    <source>
        <strain evidence="1 2">A2P</strain>
    </source>
</reference>
<dbReference type="GO" id="GO:0008821">
    <property type="term" value="F:crossover junction DNA endonuclease activity"/>
    <property type="evidence" value="ECO:0007669"/>
    <property type="project" value="InterPro"/>
</dbReference>